<dbReference type="InterPro" id="IPR000719">
    <property type="entry name" value="Prot_kinase_dom"/>
</dbReference>
<comment type="catalytic activity">
    <reaction evidence="11">
        <text>L-threonyl-[protein] + ATP = O-phospho-L-threonyl-[protein] + ADP + H(+)</text>
        <dbReference type="Rhea" id="RHEA:46608"/>
        <dbReference type="Rhea" id="RHEA-COMP:11060"/>
        <dbReference type="Rhea" id="RHEA-COMP:11605"/>
        <dbReference type="ChEBI" id="CHEBI:15378"/>
        <dbReference type="ChEBI" id="CHEBI:30013"/>
        <dbReference type="ChEBI" id="CHEBI:30616"/>
        <dbReference type="ChEBI" id="CHEBI:61977"/>
        <dbReference type="ChEBI" id="CHEBI:456216"/>
        <dbReference type="EC" id="2.7.11.1"/>
    </reaction>
</comment>
<dbReference type="GO" id="GO:0004674">
    <property type="term" value="F:protein serine/threonine kinase activity"/>
    <property type="evidence" value="ECO:0007669"/>
    <property type="project" value="UniProtKB-KW"/>
</dbReference>
<dbReference type="CDD" id="cd14007">
    <property type="entry name" value="STKc_Aurora"/>
    <property type="match status" value="1"/>
</dbReference>
<dbReference type="GO" id="GO:0106310">
    <property type="term" value="F:protein serine kinase activity"/>
    <property type="evidence" value="ECO:0007669"/>
    <property type="project" value="RHEA"/>
</dbReference>
<dbReference type="GO" id="GO:0005524">
    <property type="term" value="F:ATP binding"/>
    <property type="evidence" value="ECO:0007669"/>
    <property type="project" value="UniProtKB-UniRule"/>
</dbReference>
<gene>
    <name evidence="14" type="ORF">TbgDal_XI9400</name>
</gene>
<dbReference type="SUPFAM" id="SSF56112">
    <property type="entry name" value="Protein kinase-like (PK-like)"/>
    <property type="match status" value="1"/>
</dbReference>
<dbReference type="Proteomes" id="UP000002316">
    <property type="component" value="Chromosome 11"/>
</dbReference>
<evidence type="ECO:0000256" key="5">
    <source>
        <dbReference type="ARBA" id="ARBA00022840"/>
    </source>
</evidence>
<evidence type="ECO:0000259" key="13">
    <source>
        <dbReference type="PROSITE" id="PS50011"/>
    </source>
</evidence>
<evidence type="ECO:0000256" key="2">
    <source>
        <dbReference type="ARBA" id="ARBA00022679"/>
    </source>
</evidence>
<keyword evidence="12" id="KW-0732">Signal</keyword>
<evidence type="ECO:0000256" key="8">
    <source>
        <dbReference type="PIRSR" id="PIRSR630616-3"/>
    </source>
</evidence>
<organism evidence="14 15">
    <name type="scientific">Trypanosoma brucei gambiense (strain MHOM/CI/86/DAL972)</name>
    <dbReference type="NCBI Taxonomy" id="679716"/>
    <lineage>
        <taxon>Eukaryota</taxon>
        <taxon>Discoba</taxon>
        <taxon>Euglenozoa</taxon>
        <taxon>Kinetoplastea</taxon>
        <taxon>Metakinetoplastina</taxon>
        <taxon>Trypanosomatida</taxon>
        <taxon>Trypanosomatidae</taxon>
        <taxon>Trypanosoma</taxon>
    </lineage>
</organism>
<evidence type="ECO:0000256" key="12">
    <source>
        <dbReference type="SAM" id="SignalP"/>
    </source>
</evidence>
<dbReference type="InterPro" id="IPR011009">
    <property type="entry name" value="Kinase-like_dom_sf"/>
</dbReference>
<dbReference type="EC" id="2.7.11.1" evidence="11"/>
<protein>
    <recommendedName>
        <fullName evidence="11">Aurora kinase</fullName>
        <ecNumber evidence="11">2.7.11.1</ecNumber>
    </recommendedName>
</protein>
<evidence type="ECO:0000256" key="10">
    <source>
        <dbReference type="RuleBase" id="RU000304"/>
    </source>
</evidence>
<dbReference type="GeneID" id="23867985"/>
<dbReference type="VEuPathDB" id="TriTrypDB:Tbg972.11.9400"/>
<evidence type="ECO:0000313" key="15">
    <source>
        <dbReference type="Proteomes" id="UP000002316"/>
    </source>
</evidence>
<evidence type="ECO:0000256" key="6">
    <source>
        <dbReference type="PIRSR" id="PIRSR630616-1"/>
    </source>
</evidence>
<comment type="catalytic activity">
    <reaction evidence="11">
        <text>L-seryl-[protein] + ATP = O-phospho-L-seryl-[protein] + ADP + H(+)</text>
        <dbReference type="Rhea" id="RHEA:17989"/>
        <dbReference type="Rhea" id="RHEA-COMP:9863"/>
        <dbReference type="Rhea" id="RHEA-COMP:11604"/>
        <dbReference type="ChEBI" id="CHEBI:15378"/>
        <dbReference type="ChEBI" id="CHEBI:29999"/>
        <dbReference type="ChEBI" id="CHEBI:30616"/>
        <dbReference type="ChEBI" id="CHEBI:83421"/>
        <dbReference type="ChEBI" id="CHEBI:456216"/>
        <dbReference type="EC" id="2.7.11.1"/>
    </reaction>
</comment>
<feature type="signal peptide" evidence="12">
    <location>
        <begin position="1"/>
        <end position="15"/>
    </location>
</feature>
<evidence type="ECO:0000313" key="14">
    <source>
        <dbReference type="EMBL" id="CBH17821.1"/>
    </source>
</evidence>
<dbReference type="KEGG" id="tbg:TbgDal_XI9400"/>
<proteinExistence type="inferred from homology"/>
<feature type="active site" description="Proton acceptor" evidence="6">
    <location>
        <position position="164"/>
    </location>
</feature>
<evidence type="ECO:0000256" key="11">
    <source>
        <dbReference type="RuleBase" id="RU367134"/>
    </source>
</evidence>
<comment type="similarity">
    <text evidence="11">Belongs to the protein kinase superfamily. Ser/Thr protein kinase family. Aurora subfamily.</text>
</comment>
<dbReference type="PROSITE" id="PS50011">
    <property type="entry name" value="PROTEIN_KINASE_DOM"/>
    <property type="match status" value="1"/>
</dbReference>
<dbReference type="RefSeq" id="XP_011780085.1">
    <property type="nucleotide sequence ID" value="XM_011781783.1"/>
</dbReference>
<feature type="domain" description="Protein kinase" evidence="13">
    <location>
        <begin position="41"/>
        <end position="291"/>
    </location>
</feature>
<dbReference type="PANTHER" id="PTHR24350">
    <property type="entry name" value="SERINE/THREONINE-PROTEIN KINASE IAL-RELATED"/>
    <property type="match status" value="1"/>
</dbReference>
<keyword evidence="2 11" id="KW-0808">Transferase</keyword>
<dbReference type="InterPro" id="IPR017441">
    <property type="entry name" value="Protein_kinase_ATP_BS"/>
</dbReference>
<keyword evidence="5 7" id="KW-0067">ATP-binding</keyword>
<feature type="binding site" evidence="7">
    <location>
        <position position="182"/>
    </location>
    <ligand>
        <name>ATP</name>
        <dbReference type="ChEBI" id="CHEBI:30616"/>
    </ligand>
</feature>
<dbReference type="PROSITE" id="PS00107">
    <property type="entry name" value="PROTEIN_KINASE_ATP"/>
    <property type="match status" value="1"/>
</dbReference>
<dbReference type="AlphaFoldDB" id="D0A820"/>
<dbReference type="Gene3D" id="1.10.510.10">
    <property type="entry name" value="Transferase(Phosphotransferase) domain 1"/>
    <property type="match status" value="1"/>
</dbReference>
<name>D0A820_TRYB9</name>
<evidence type="ECO:0000256" key="4">
    <source>
        <dbReference type="ARBA" id="ARBA00022777"/>
    </source>
</evidence>
<dbReference type="Pfam" id="PF00069">
    <property type="entry name" value="Pkinase"/>
    <property type="match status" value="1"/>
</dbReference>
<dbReference type="InterPro" id="IPR030616">
    <property type="entry name" value="Aur-like"/>
</dbReference>
<feature type="chain" id="PRO_5012249003" description="Aurora kinase" evidence="12">
    <location>
        <begin position="16"/>
        <end position="321"/>
    </location>
</feature>
<dbReference type="SMART" id="SM00220">
    <property type="entry name" value="S_TKc"/>
    <property type="match status" value="1"/>
</dbReference>
<dbReference type="OrthoDB" id="377346at2759"/>
<evidence type="ECO:0000256" key="1">
    <source>
        <dbReference type="ARBA" id="ARBA00022527"/>
    </source>
</evidence>
<feature type="binding site" evidence="9">
    <location>
        <position position="76"/>
    </location>
    <ligand>
        <name>ATP</name>
        <dbReference type="ChEBI" id="CHEBI:30616"/>
    </ligand>
</feature>
<keyword evidence="1 10" id="KW-0723">Serine/threonine-protein kinase</keyword>
<keyword evidence="4 11" id="KW-0418">Kinase</keyword>
<feature type="binding site" evidence="7">
    <location>
        <position position="70"/>
    </location>
    <ligand>
        <name>ATP</name>
        <dbReference type="ChEBI" id="CHEBI:30616"/>
    </ligand>
</feature>
<evidence type="ECO:0000256" key="7">
    <source>
        <dbReference type="PIRSR" id="PIRSR630616-2"/>
    </source>
</evidence>
<dbReference type="FunFam" id="3.30.200.20:FF:000042">
    <property type="entry name" value="Aurora kinase A"/>
    <property type="match status" value="1"/>
</dbReference>
<dbReference type="EMBL" id="FN554974">
    <property type="protein sequence ID" value="CBH17821.1"/>
    <property type="molecule type" value="Genomic_DNA"/>
</dbReference>
<keyword evidence="3 7" id="KW-0547">Nucleotide-binding</keyword>
<reference evidence="15" key="1">
    <citation type="journal article" date="2010" name="PLoS Negl. Trop. Dis.">
        <title>The genome sequence of Trypanosoma brucei gambiense, causative agent of chronic human african trypanosomiasis.</title>
        <authorList>
            <person name="Jackson A.P."/>
            <person name="Sanders M."/>
            <person name="Berry A."/>
            <person name="McQuillan J."/>
            <person name="Aslett M.A."/>
            <person name="Quail M.A."/>
            <person name="Chukualim B."/>
            <person name="Capewell P."/>
            <person name="MacLeod A."/>
            <person name="Melville S.E."/>
            <person name="Gibson W."/>
            <person name="Barry J.D."/>
            <person name="Berriman M."/>
            <person name="Hertz-Fowler C."/>
        </authorList>
    </citation>
    <scope>NUCLEOTIDE SEQUENCE [LARGE SCALE GENOMIC DNA]</scope>
    <source>
        <strain evidence="15">MHOM/CI/86/DAL972</strain>
    </source>
</reference>
<sequence>MLLKFLFFLVETMRSTEVGRVVEDFIVLPPTPKSKWKLSDFELLHKLGGGNYGDVHLASVKDCNFVCALKRLSIKKLADFDIATQLRREIEIAFNTRHKYLLRTYAYFFDETDIYLIMEPCSNGMLYTELNRVKCFAPPTAARYVAQLAEALLYLHQHHILHRDIKPENILLDHNNNIKLADFGWSVHDPDNRRKTSCGTPEYFPPEIVGRQAYDTSADLWCLGIFCYELLVGKTPFVGKDTDQICKNIHSMHFKIPDNIPSEAKDLIANLLLRDGSRRLALHRVVNHQFLLKYYYLPNNLQPPTGKRPRLDAEPTAGKEN</sequence>
<dbReference type="PROSITE" id="PS00108">
    <property type="entry name" value="PROTEIN_KINASE_ST"/>
    <property type="match status" value="1"/>
</dbReference>
<dbReference type="FunFam" id="1.10.510.10:FF:000887">
    <property type="entry name" value="Aurora B kinase"/>
    <property type="match status" value="1"/>
</dbReference>
<evidence type="ECO:0000256" key="9">
    <source>
        <dbReference type="PROSITE-ProRule" id="PRU10141"/>
    </source>
</evidence>
<evidence type="ECO:0000256" key="3">
    <source>
        <dbReference type="ARBA" id="ARBA00022741"/>
    </source>
</evidence>
<accession>D0A820</accession>
<feature type="binding site" evidence="7">
    <location>
        <begin position="168"/>
        <end position="169"/>
    </location>
    <ligand>
        <name>ATP</name>
        <dbReference type="ChEBI" id="CHEBI:30616"/>
    </ligand>
</feature>
<feature type="cross-link" description="Glycyl lysine isopeptide (Lys-Gly) (interchain with G-Cter in SUMO2)" evidence="8">
    <location>
        <position position="166"/>
    </location>
</feature>
<dbReference type="InterPro" id="IPR008271">
    <property type="entry name" value="Ser/Thr_kinase_AS"/>
</dbReference>